<reference evidence="1" key="1">
    <citation type="journal article" date="2020" name="Nature">
        <title>Giant virus diversity and host interactions through global metagenomics.</title>
        <authorList>
            <person name="Schulz F."/>
            <person name="Roux S."/>
            <person name="Paez-Espino D."/>
            <person name="Jungbluth S."/>
            <person name="Walsh D.A."/>
            <person name="Denef V.J."/>
            <person name="McMahon K.D."/>
            <person name="Konstantinidis K.T."/>
            <person name="Eloe-Fadrosh E.A."/>
            <person name="Kyrpides N.C."/>
            <person name="Woyke T."/>
        </authorList>
    </citation>
    <scope>NUCLEOTIDE SEQUENCE</scope>
    <source>
        <strain evidence="1">GVMAG-S-1035118-87</strain>
    </source>
</reference>
<protein>
    <submittedName>
        <fullName evidence="1">Uncharacterized protein</fullName>
    </submittedName>
</protein>
<name>A0A6C0AHN7_9ZZZZ</name>
<dbReference type="AlphaFoldDB" id="A0A6C0AHN7"/>
<dbReference type="EMBL" id="MN740630">
    <property type="protein sequence ID" value="QHS79327.1"/>
    <property type="molecule type" value="Genomic_DNA"/>
</dbReference>
<organism evidence="1">
    <name type="scientific">viral metagenome</name>
    <dbReference type="NCBI Taxonomy" id="1070528"/>
    <lineage>
        <taxon>unclassified sequences</taxon>
        <taxon>metagenomes</taxon>
        <taxon>organismal metagenomes</taxon>
    </lineage>
</organism>
<accession>A0A6C0AHN7</accession>
<sequence length="171" mass="19924">MLKKLVERLPELPQTGVVLTQEHWINALSPEQNILLGQVDLEASIDWVVFTSNTFYDHALTYCGKTNKGVALLLPDLSELTPPRLKTLYEQNGIFVYKIVVVSISKKMHYFVILKNRCCIACKKKKVGCCPKLTDEQKAKLEAEHEEHERQELKKMMLERFDFMDYLEEEY</sequence>
<evidence type="ECO:0000313" key="1">
    <source>
        <dbReference type="EMBL" id="QHS79327.1"/>
    </source>
</evidence>
<proteinExistence type="predicted"/>